<dbReference type="InterPro" id="IPR011009">
    <property type="entry name" value="Kinase-like_dom_sf"/>
</dbReference>
<dbReference type="AlphaFoldDB" id="A0A7S0RFD7"/>
<dbReference type="GO" id="GO:0004672">
    <property type="term" value="F:protein kinase activity"/>
    <property type="evidence" value="ECO:0007669"/>
    <property type="project" value="InterPro"/>
</dbReference>
<proteinExistence type="predicted"/>
<sequence>MLGPPMGACQVLWSTIVAVCELKPSLTSTYYQEALGQVADCMQALFQLQPQRVWCYGVVGGGSSLEVLLFQRQVPGTAMFSIKRSGLLPFSCCAGSDGLELLASLLQATHEQLGFMPAEMKPGFPVQKGDTVWQVEPEAVLQADVRSTGSCVYSVHCHAHDGVSQQGTLLGAPPSFRAVLKGGVGTHDEADILQRLNEADIPGVPDLWHRGHMPSSQTPYFIITPLGSPLSFASSSKEMLTATRDVAVTLSHMHASCQVLHYDVAPANIVVDEQGQAVLIDFHLAKQQLQGAMYLPSPGGRAAFMPISRLDDRPAPLCALRSLSGELESLLYTLVYWACEGTLHWGHALGYPAAAALKYDAMHRLFEDKVLARCRKPELVPAITQLRNLFFFPDYSTRVQPDDFIAVCEQYMPKA</sequence>
<evidence type="ECO:0000313" key="2">
    <source>
        <dbReference type="EMBL" id="CAD8676070.1"/>
    </source>
</evidence>
<dbReference type="Pfam" id="PF17667">
    <property type="entry name" value="Pkinase_fungal"/>
    <property type="match status" value="2"/>
</dbReference>
<dbReference type="InterPro" id="IPR040976">
    <property type="entry name" value="Pkinase_fungal"/>
</dbReference>
<gene>
    <name evidence="2" type="ORF">CLEI1391_LOCUS7248</name>
</gene>
<dbReference type="SUPFAM" id="SSF56112">
    <property type="entry name" value="Protein kinase-like (PK-like)"/>
    <property type="match status" value="1"/>
</dbReference>
<dbReference type="PROSITE" id="PS50011">
    <property type="entry name" value="PROTEIN_KINASE_DOM"/>
    <property type="match status" value="1"/>
</dbReference>
<organism evidence="2">
    <name type="scientific">Chlamydomonas leiostraca</name>
    <dbReference type="NCBI Taxonomy" id="1034604"/>
    <lineage>
        <taxon>Eukaryota</taxon>
        <taxon>Viridiplantae</taxon>
        <taxon>Chlorophyta</taxon>
        <taxon>core chlorophytes</taxon>
        <taxon>Chlorophyceae</taxon>
        <taxon>CS clade</taxon>
        <taxon>Chlamydomonadales</taxon>
        <taxon>Chlamydomonadaceae</taxon>
        <taxon>Chlamydomonas</taxon>
    </lineage>
</organism>
<dbReference type="InterPro" id="IPR000719">
    <property type="entry name" value="Prot_kinase_dom"/>
</dbReference>
<reference evidence="2" key="1">
    <citation type="submission" date="2021-01" db="EMBL/GenBank/DDBJ databases">
        <authorList>
            <person name="Corre E."/>
            <person name="Pelletier E."/>
            <person name="Niang G."/>
            <person name="Scheremetjew M."/>
            <person name="Finn R."/>
            <person name="Kale V."/>
            <person name="Holt S."/>
            <person name="Cochrane G."/>
            <person name="Meng A."/>
            <person name="Brown T."/>
            <person name="Cohen L."/>
        </authorList>
    </citation>
    <scope>NUCLEOTIDE SEQUENCE</scope>
    <source>
        <strain evidence="2">SAG 11-49</strain>
    </source>
</reference>
<dbReference type="InterPro" id="IPR008266">
    <property type="entry name" value="Tyr_kinase_AS"/>
</dbReference>
<feature type="domain" description="Protein kinase" evidence="1">
    <location>
        <begin position="53"/>
        <end position="412"/>
    </location>
</feature>
<accession>A0A7S0RFD7</accession>
<evidence type="ECO:0000259" key="1">
    <source>
        <dbReference type="PROSITE" id="PS50011"/>
    </source>
</evidence>
<name>A0A7S0RFD7_9CHLO</name>
<dbReference type="Gene3D" id="1.10.510.10">
    <property type="entry name" value="Transferase(Phosphotransferase) domain 1"/>
    <property type="match status" value="1"/>
</dbReference>
<dbReference type="EMBL" id="HBFB01012825">
    <property type="protein sequence ID" value="CAD8676070.1"/>
    <property type="molecule type" value="Transcribed_RNA"/>
</dbReference>
<dbReference type="GO" id="GO:0005524">
    <property type="term" value="F:ATP binding"/>
    <property type="evidence" value="ECO:0007669"/>
    <property type="project" value="InterPro"/>
</dbReference>
<dbReference type="SMART" id="SM00220">
    <property type="entry name" value="S_TKc"/>
    <property type="match status" value="1"/>
</dbReference>
<dbReference type="PROSITE" id="PS00109">
    <property type="entry name" value="PROTEIN_KINASE_TYR"/>
    <property type="match status" value="1"/>
</dbReference>
<protein>
    <recommendedName>
        <fullName evidence="1">Protein kinase domain-containing protein</fullName>
    </recommendedName>
</protein>